<dbReference type="OrthoDB" id="5785512at2759"/>
<dbReference type="WBParaSite" id="EVEC_0000556601-mRNA-1">
    <property type="protein sequence ID" value="EVEC_0000556601-mRNA-1"/>
    <property type="gene ID" value="EVEC_0000556601"/>
</dbReference>
<dbReference type="PANTHER" id="PTHR35572">
    <property type="entry name" value="PROTEIN CBG04538-RELATED"/>
    <property type="match status" value="1"/>
</dbReference>
<dbReference type="Proteomes" id="UP000274131">
    <property type="component" value="Unassembled WGS sequence"/>
</dbReference>
<dbReference type="Pfam" id="PF23003">
    <property type="entry name" value="Fn1_2"/>
    <property type="match status" value="1"/>
</dbReference>
<keyword evidence="3" id="KW-1185">Reference proteome</keyword>
<reference evidence="4" key="1">
    <citation type="submission" date="2017-02" db="UniProtKB">
        <authorList>
            <consortium name="WormBaseParasite"/>
        </authorList>
    </citation>
    <scope>IDENTIFICATION</scope>
</reference>
<dbReference type="InterPro" id="IPR040282">
    <property type="entry name" value="Mig-18-like"/>
</dbReference>
<evidence type="ECO:0000259" key="1">
    <source>
        <dbReference type="Pfam" id="PF23003"/>
    </source>
</evidence>
<reference evidence="2 3" key="2">
    <citation type="submission" date="2018-10" db="EMBL/GenBank/DDBJ databases">
        <authorList>
            <consortium name="Pathogen Informatics"/>
        </authorList>
    </citation>
    <scope>NUCLEOTIDE SEQUENCE [LARGE SCALE GENOMIC DNA]</scope>
</reference>
<dbReference type="InterPro" id="IPR055119">
    <property type="entry name" value="Mig18_Fn1"/>
</dbReference>
<gene>
    <name evidence="2" type="ORF">EVEC_LOCUS5177</name>
</gene>
<feature type="domain" description="Abnormal cell migration protein 18-like fibronectin type I" evidence="1">
    <location>
        <begin position="212"/>
        <end position="276"/>
    </location>
</feature>
<organism evidence="4">
    <name type="scientific">Enterobius vermicularis</name>
    <name type="common">Human pinworm</name>
    <dbReference type="NCBI Taxonomy" id="51028"/>
    <lineage>
        <taxon>Eukaryota</taxon>
        <taxon>Metazoa</taxon>
        <taxon>Ecdysozoa</taxon>
        <taxon>Nematoda</taxon>
        <taxon>Chromadorea</taxon>
        <taxon>Rhabditida</taxon>
        <taxon>Spirurina</taxon>
        <taxon>Oxyuridomorpha</taxon>
        <taxon>Oxyuroidea</taxon>
        <taxon>Oxyuridae</taxon>
        <taxon>Enterobius</taxon>
    </lineage>
</organism>
<evidence type="ECO:0000313" key="4">
    <source>
        <dbReference type="WBParaSite" id="EVEC_0000556601-mRNA-1"/>
    </source>
</evidence>
<evidence type="ECO:0000313" key="3">
    <source>
        <dbReference type="Proteomes" id="UP000274131"/>
    </source>
</evidence>
<evidence type="ECO:0000313" key="2">
    <source>
        <dbReference type="EMBL" id="VDD90426.1"/>
    </source>
</evidence>
<sequence length="381" mass="42339">MVIDKKFLMQCTEQPCGSLVKKLIGCRLPSGIWIPWNTSKNFGAARVSQNVWTNDDFGQHGRDLPPYCYTADYSTIPLNSQMLINGENVRCKHLGGLKVVLFRNNLRMCVDSLGFSHSIGSHWTSGGRFNKTCTPAGVIAYENCLTVDGRQIPMNATVTVGRVTYLSVIHNPFNVEIAFPILGKIRQKIYQLICTLRDDGVGYLEEKVALECEDDYGNDLHTGSHWIEGQHFNITCKDSGIFEVLNCITPFGLQLPIDGEVTINDTYYSCKQDKSRNVQYYSRFSGILPVETDIKCYDSLGTEHSPGTYWLEGKNVNKTCSFSGEVRVENCLTDEGVQVAADGTVSGGVVKCLRLDDCHMKIVRLPDLSSTANTVSTLENV</sequence>
<dbReference type="EMBL" id="UXUI01008075">
    <property type="protein sequence ID" value="VDD90426.1"/>
    <property type="molecule type" value="Genomic_DNA"/>
</dbReference>
<name>A0A0N4V5Q1_ENTVE</name>
<accession>A0A0N4V5Q1</accession>
<proteinExistence type="predicted"/>
<protein>
    <submittedName>
        <fullName evidence="4">Wu:</fullName>
    </submittedName>
</protein>
<dbReference type="AlphaFoldDB" id="A0A0N4V5Q1"/>